<evidence type="ECO:0000313" key="1">
    <source>
        <dbReference type="EMBL" id="MCL1630881.1"/>
    </source>
</evidence>
<gene>
    <name evidence="1" type="ORF">M3N64_02850</name>
</gene>
<protein>
    <recommendedName>
        <fullName evidence="3">Flagellar hook-length control protein-like C-terminal domain-containing protein</fullName>
    </recommendedName>
</protein>
<organism evidence="1 2">
    <name type="scientific">Sporolactobacillus mangiferae</name>
    <dbReference type="NCBI Taxonomy" id="2940498"/>
    <lineage>
        <taxon>Bacteria</taxon>
        <taxon>Bacillati</taxon>
        <taxon>Bacillota</taxon>
        <taxon>Bacilli</taxon>
        <taxon>Bacillales</taxon>
        <taxon>Sporolactobacillaceae</taxon>
        <taxon>Sporolactobacillus</taxon>
    </lineage>
</organism>
<sequence>MGFQPYAISQSQLIGTYAPEQILRGKVLDILPDRTALVQLGAKQVVAKVVAANPPLKVGQEYLFQIQQGTLPLTAKLVERKQTDQPLKQSMLDDAFRALQLKEDALGKQIVQSFLDHGDPLSRENILNAKVLLRMSSDVTGDLQTIRWMVNRQLPLNEHFFHIAQTLKTSGPLSTHADALLQLIQQTRGQSESVARLKEILSKFAVQNMESGIEKNNASKPQMESAGRTGELLKSFINAQLPNLDKTSRQQIADWLIGALPLKEATELMKKMNIESSPQALLKAFNSFVREQSAVNNSNEAPLLSNRNLLLDLFKQIGFSYEHQIAEALNQGADTDEMMNSLKGRLLAVVQDQSAPHALRHMAQEMAAKITGEQLQLASADPYVAQFSLQIPVPYQDGLTEVSVYWEGKRQRNGALDPNACTILLWLELTHLKETLVNIHVQNHAIAITVQNSSADLRALLAKNEPMLKGRLEQIGYELLSLSQSEKINRNLKKKATQPLAETNYRVDVKV</sequence>
<dbReference type="Proteomes" id="UP001203004">
    <property type="component" value="Unassembled WGS sequence"/>
</dbReference>
<proteinExistence type="predicted"/>
<dbReference type="RefSeq" id="WP_249097168.1">
    <property type="nucleotide sequence ID" value="NZ_JAMAST010000002.1"/>
</dbReference>
<dbReference type="EMBL" id="JAMAST010000002">
    <property type="protein sequence ID" value="MCL1630881.1"/>
    <property type="molecule type" value="Genomic_DNA"/>
</dbReference>
<reference evidence="1 2" key="1">
    <citation type="submission" date="2022-05" db="EMBL/GenBank/DDBJ databases">
        <title>Sporolactobacillus sp nov CPB3-1, isolated from tree bark (Mangifera indica L.).</title>
        <authorList>
            <person name="Phuengjayaem S."/>
            <person name="Tanasupawat S."/>
        </authorList>
    </citation>
    <scope>NUCLEOTIDE SEQUENCE [LARGE SCALE GENOMIC DNA]</scope>
    <source>
        <strain evidence="1 2">CPB3-1</strain>
    </source>
</reference>
<evidence type="ECO:0008006" key="3">
    <source>
        <dbReference type="Google" id="ProtNLM"/>
    </source>
</evidence>
<comment type="caution">
    <text evidence="1">The sequence shown here is derived from an EMBL/GenBank/DDBJ whole genome shotgun (WGS) entry which is preliminary data.</text>
</comment>
<evidence type="ECO:0000313" key="2">
    <source>
        <dbReference type="Proteomes" id="UP001203004"/>
    </source>
</evidence>
<accession>A0ABT0M7P1</accession>
<name>A0ABT0M7P1_9BACL</name>
<keyword evidence="2" id="KW-1185">Reference proteome</keyword>